<comment type="caution">
    <text evidence="7">The sequence shown here is derived from an EMBL/GenBank/DDBJ whole genome shotgun (WGS) entry which is preliminary data.</text>
</comment>
<comment type="subcellular location">
    <subcellularLocation>
        <location evidence="1">Membrane</location>
        <topology evidence="1">Multi-pass membrane protein</topology>
    </subcellularLocation>
</comment>
<evidence type="ECO:0000313" key="7">
    <source>
        <dbReference type="EMBL" id="KAH7313530.1"/>
    </source>
</evidence>
<dbReference type="InterPro" id="IPR003689">
    <property type="entry name" value="ZIP"/>
</dbReference>
<proteinExistence type="predicted"/>
<name>A0A8K0WP01_9HYPO</name>
<feature type="transmembrane region" description="Helical" evidence="6">
    <location>
        <begin position="195"/>
        <end position="213"/>
    </location>
</feature>
<feature type="transmembrane region" description="Helical" evidence="6">
    <location>
        <begin position="119"/>
        <end position="139"/>
    </location>
</feature>
<dbReference type="PANTHER" id="PTHR11040">
    <property type="entry name" value="ZINC/IRON TRANSPORTER"/>
    <property type="match status" value="1"/>
</dbReference>
<evidence type="ECO:0000256" key="2">
    <source>
        <dbReference type="ARBA" id="ARBA00022692"/>
    </source>
</evidence>
<feature type="region of interest" description="Disordered" evidence="5">
    <location>
        <begin position="353"/>
        <end position="386"/>
    </location>
</feature>
<keyword evidence="2 6" id="KW-0812">Transmembrane</keyword>
<organism evidence="7 8">
    <name type="scientific">Stachybotrys elegans</name>
    <dbReference type="NCBI Taxonomy" id="80388"/>
    <lineage>
        <taxon>Eukaryota</taxon>
        <taxon>Fungi</taxon>
        <taxon>Dikarya</taxon>
        <taxon>Ascomycota</taxon>
        <taxon>Pezizomycotina</taxon>
        <taxon>Sordariomycetes</taxon>
        <taxon>Hypocreomycetidae</taxon>
        <taxon>Hypocreales</taxon>
        <taxon>Stachybotryaceae</taxon>
        <taxon>Stachybotrys</taxon>
    </lineage>
</organism>
<sequence length="548" mass="58632">MICLDKPAETAFKHLAYNQSPPALSADHTTCQDLNGISNLREHVKAGQDGSGGGGGGLYQGAASEDLQCHGHQHPSPDPASPGAGRWSKGLSSPPETASGGDDLVRLSQAPTSGRASRLWGWVSWLLSVLVAATLLSCITSRPGASPFHDQHAPISAHVSDVTPLLEPTRIHRRSTCESGGVATEDYDMPLHGSAILIIWFVSTSACGFPILANRVPGLRIPGRFFFIVRHFGTGVLIATAFVHLLPTAFLSLGDPCLGSFWTTDYPAMPGAIALAAIFFVTVIEMIFHPGRHCTSGSQVKSENDIDPESVTSPAPASPVTKTDMGRPIHGRTTSIGRGLAQIETRQMGAEIDANRNGVLEEPKNDVPTSSSETSSEHELSEEQKRRKQRLQVVMLEMGILFHSVFIGMALSVSTGSQFIILLIAIIFHQMFEGLALGSRVAAVDWADKKTQPWLMALAYGFTTPIGQALGLATHTLYSPNSETGLLVVGIMNAISAGLLTFASLVELLSEDFLSDESWRYLRGNRRICACLLVFAGAFLMSLVGAWA</sequence>
<feature type="transmembrane region" description="Helical" evidence="6">
    <location>
        <begin position="266"/>
        <end position="288"/>
    </location>
</feature>
<protein>
    <submittedName>
        <fullName evidence="7">ZIP zinc transporter-domain-containing protein</fullName>
    </submittedName>
</protein>
<feature type="region of interest" description="Disordered" evidence="5">
    <location>
        <begin position="68"/>
        <end position="106"/>
    </location>
</feature>
<evidence type="ECO:0000256" key="6">
    <source>
        <dbReference type="SAM" id="Phobius"/>
    </source>
</evidence>
<feature type="compositionally biased region" description="Basic and acidic residues" evidence="5">
    <location>
        <begin position="375"/>
        <end position="385"/>
    </location>
</feature>
<evidence type="ECO:0000256" key="1">
    <source>
        <dbReference type="ARBA" id="ARBA00004141"/>
    </source>
</evidence>
<dbReference type="GO" id="GO:0005886">
    <property type="term" value="C:plasma membrane"/>
    <property type="evidence" value="ECO:0007669"/>
    <property type="project" value="TreeGrafter"/>
</dbReference>
<feature type="transmembrane region" description="Helical" evidence="6">
    <location>
        <begin position="527"/>
        <end position="547"/>
    </location>
</feature>
<feature type="transmembrane region" description="Helical" evidence="6">
    <location>
        <begin position="485"/>
        <end position="506"/>
    </location>
</feature>
<keyword evidence="8" id="KW-1185">Reference proteome</keyword>
<feature type="transmembrane region" description="Helical" evidence="6">
    <location>
        <begin position="393"/>
        <end position="413"/>
    </location>
</feature>
<evidence type="ECO:0000256" key="3">
    <source>
        <dbReference type="ARBA" id="ARBA00022989"/>
    </source>
</evidence>
<dbReference type="EMBL" id="JAGPNK010000009">
    <property type="protein sequence ID" value="KAH7313530.1"/>
    <property type="molecule type" value="Genomic_DNA"/>
</dbReference>
<accession>A0A8K0WP01</accession>
<keyword evidence="4 6" id="KW-0472">Membrane</keyword>
<reference evidence="7" key="1">
    <citation type="journal article" date="2021" name="Nat. Commun.">
        <title>Genetic determinants of endophytism in the Arabidopsis root mycobiome.</title>
        <authorList>
            <person name="Mesny F."/>
            <person name="Miyauchi S."/>
            <person name="Thiergart T."/>
            <person name="Pickel B."/>
            <person name="Atanasova L."/>
            <person name="Karlsson M."/>
            <person name="Huettel B."/>
            <person name="Barry K.W."/>
            <person name="Haridas S."/>
            <person name="Chen C."/>
            <person name="Bauer D."/>
            <person name="Andreopoulos W."/>
            <person name="Pangilinan J."/>
            <person name="LaButti K."/>
            <person name="Riley R."/>
            <person name="Lipzen A."/>
            <person name="Clum A."/>
            <person name="Drula E."/>
            <person name="Henrissat B."/>
            <person name="Kohler A."/>
            <person name="Grigoriev I.V."/>
            <person name="Martin F.M."/>
            <person name="Hacquard S."/>
        </authorList>
    </citation>
    <scope>NUCLEOTIDE SEQUENCE</scope>
    <source>
        <strain evidence="7">MPI-CAGE-CH-0235</strain>
    </source>
</reference>
<feature type="transmembrane region" description="Helical" evidence="6">
    <location>
        <begin position="225"/>
        <end position="246"/>
    </location>
</feature>
<feature type="transmembrane region" description="Helical" evidence="6">
    <location>
        <begin position="419"/>
        <end position="442"/>
    </location>
</feature>
<evidence type="ECO:0000313" key="8">
    <source>
        <dbReference type="Proteomes" id="UP000813444"/>
    </source>
</evidence>
<keyword evidence="3 6" id="KW-1133">Transmembrane helix</keyword>
<gene>
    <name evidence="7" type="ORF">B0I35DRAFT_275091</name>
</gene>
<dbReference type="Pfam" id="PF02535">
    <property type="entry name" value="Zip"/>
    <property type="match status" value="1"/>
</dbReference>
<evidence type="ECO:0000256" key="4">
    <source>
        <dbReference type="ARBA" id="ARBA00023136"/>
    </source>
</evidence>
<dbReference type="PANTHER" id="PTHR11040:SF55">
    <property type="entry name" value="MEMBRANE ZINC ION TRANSPORTER, PUTATIVE (AFU_ORTHOLOGUE AFUA_6G00470)-RELATED"/>
    <property type="match status" value="1"/>
</dbReference>
<feature type="region of interest" description="Disordered" evidence="5">
    <location>
        <begin position="295"/>
        <end position="333"/>
    </location>
</feature>
<dbReference type="Proteomes" id="UP000813444">
    <property type="component" value="Unassembled WGS sequence"/>
</dbReference>
<feature type="transmembrane region" description="Helical" evidence="6">
    <location>
        <begin position="454"/>
        <end position="473"/>
    </location>
</feature>
<dbReference type="GO" id="GO:0005385">
    <property type="term" value="F:zinc ion transmembrane transporter activity"/>
    <property type="evidence" value="ECO:0007669"/>
    <property type="project" value="TreeGrafter"/>
</dbReference>
<evidence type="ECO:0000256" key="5">
    <source>
        <dbReference type="SAM" id="MobiDB-lite"/>
    </source>
</evidence>
<dbReference type="OrthoDB" id="448280at2759"/>
<dbReference type="AlphaFoldDB" id="A0A8K0WP01"/>